<name>A0A7E4W6Y0_PANRE</name>
<dbReference type="Proteomes" id="UP000492821">
    <property type="component" value="Unassembled WGS sequence"/>
</dbReference>
<keyword evidence="1" id="KW-1133">Transmembrane helix</keyword>
<keyword evidence="1" id="KW-0472">Membrane</keyword>
<reference evidence="3" key="2">
    <citation type="submission" date="2020-10" db="UniProtKB">
        <authorList>
            <consortium name="WormBaseParasite"/>
        </authorList>
    </citation>
    <scope>IDENTIFICATION</scope>
</reference>
<keyword evidence="1" id="KW-0812">Transmembrane</keyword>
<dbReference type="WBParaSite" id="Pan_g7813.t1">
    <property type="protein sequence ID" value="Pan_g7813.t1"/>
    <property type="gene ID" value="Pan_g7813"/>
</dbReference>
<reference evidence="2" key="1">
    <citation type="journal article" date="2013" name="Genetics">
        <title>The draft genome and transcriptome of Panagrellus redivivus are shaped by the harsh demands of a free-living lifestyle.</title>
        <authorList>
            <person name="Srinivasan J."/>
            <person name="Dillman A.R."/>
            <person name="Macchietto M.G."/>
            <person name="Heikkinen L."/>
            <person name="Lakso M."/>
            <person name="Fracchia K.M."/>
            <person name="Antoshechkin I."/>
            <person name="Mortazavi A."/>
            <person name="Wong G."/>
            <person name="Sternberg P.W."/>
        </authorList>
    </citation>
    <scope>NUCLEOTIDE SEQUENCE [LARGE SCALE GENOMIC DNA]</scope>
    <source>
        <strain evidence="2">MT8872</strain>
    </source>
</reference>
<dbReference type="Gene3D" id="3.10.100.10">
    <property type="entry name" value="Mannose-Binding Protein A, subunit A"/>
    <property type="match status" value="1"/>
</dbReference>
<evidence type="ECO:0000313" key="3">
    <source>
        <dbReference type="WBParaSite" id="Pan_g7813.t1"/>
    </source>
</evidence>
<dbReference type="SUPFAM" id="SSF56436">
    <property type="entry name" value="C-type lectin-like"/>
    <property type="match status" value="1"/>
</dbReference>
<protein>
    <submittedName>
        <fullName evidence="3">C-type lectin domain-containing protein</fullName>
    </submittedName>
</protein>
<sequence length="343" mass="38161">MLLVSSAVLGSLVRRETKSILLDQSVCPYGWQPAGDICVRLFFHPTSTEDAKTECAIQGAELVNIIRNQQENKALINDLTDIINIPLEAGVAELTWLVGGIDVVVGDPQLSYNLWMSARADDEREKSLALQRKNDKHFELVTVSISSSYPFICALLPLTRRALLYEQALLPKNVPEIIEGPKQAYHYANRPEGFFVTIDVESSNSSYIISGGSLLIPISRKYQESATYHCTGSNPLGTVRSTSTIVRSAFIESFRRNRLDVYPINPKGAGTRIECQSPQHYPTRSSPVSRFNLTTHWYGAAFIRCILEVFFVVFAMSASFTRLVVALFFIGGGIVGYRTIHMS</sequence>
<evidence type="ECO:0000256" key="1">
    <source>
        <dbReference type="SAM" id="Phobius"/>
    </source>
</evidence>
<feature type="transmembrane region" description="Helical" evidence="1">
    <location>
        <begin position="323"/>
        <end position="340"/>
    </location>
</feature>
<dbReference type="AlphaFoldDB" id="A0A7E4W6Y0"/>
<proteinExistence type="predicted"/>
<dbReference type="CDD" id="cd00037">
    <property type="entry name" value="CLECT"/>
    <property type="match status" value="1"/>
</dbReference>
<feature type="transmembrane region" description="Helical" evidence="1">
    <location>
        <begin position="297"/>
        <end position="316"/>
    </location>
</feature>
<keyword evidence="2" id="KW-1185">Reference proteome</keyword>
<accession>A0A7E4W6Y0</accession>
<evidence type="ECO:0000313" key="2">
    <source>
        <dbReference type="Proteomes" id="UP000492821"/>
    </source>
</evidence>
<dbReference type="InterPro" id="IPR016187">
    <property type="entry name" value="CTDL_fold"/>
</dbReference>
<organism evidence="2 3">
    <name type="scientific">Panagrellus redivivus</name>
    <name type="common">Microworm</name>
    <dbReference type="NCBI Taxonomy" id="6233"/>
    <lineage>
        <taxon>Eukaryota</taxon>
        <taxon>Metazoa</taxon>
        <taxon>Ecdysozoa</taxon>
        <taxon>Nematoda</taxon>
        <taxon>Chromadorea</taxon>
        <taxon>Rhabditida</taxon>
        <taxon>Tylenchina</taxon>
        <taxon>Panagrolaimomorpha</taxon>
        <taxon>Panagrolaimoidea</taxon>
        <taxon>Panagrolaimidae</taxon>
        <taxon>Panagrellus</taxon>
    </lineage>
</organism>
<dbReference type="InterPro" id="IPR016186">
    <property type="entry name" value="C-type_lectin-like/link_sf"/>
</dbReference>